<dbReference type="InterPro" id="IPR050271">
    <property type="entry name" value="UDP-glycosyltransferase"/>
</dbReference>
<dbReference type="Gene3D" id="3.40.50.2000">
    <property type="entry name" value="Glycogen Phosphorylase B"/>
    <property type="match status" value="4"/>
</dbReference>
<dbReference type="Proteomes" id="UP000494163">
    <property type="component" value="Chromosome 2L"/>
</dbReference>
<proteinExistence type="inferred from homology"/>
<dbReference type="PANTHER" id="PTHR48043">
    <property type="entry name" value="EG:EG0003.4 PROTEIN-RELATED"/>
    <property type="match status" value="1"/>
</dbReference>
<keyword evidence="7" id="KW-1185">Reference proteome</keyword>
<dbReference type="OMA" id="LYKKWMP"/>
<gene>
    <name evidence="6" type="ORF">Dbus_chr2Lg460</name>
</gene>
<dbReference type="FunFam" id="3.40.50.2000:FF:000050">
    <property type="entry name" value="UDP-glucuronosyltransferase"/>
    <property type="match status" value="2"/>
</dbReference>
<dbReference type="Pfam" id="PF00201">
    <property type="entry name" value="UDPGT"/>
    <property type="match status" value="2"/>
</dbReference>
<dbReference type="SUPFAM" id="SSF53756">
    <property type="entry name" value="UDP-Glycosyltransferase/glycogen phosphorylase"/>
    <property type="match status" value="2"/>
</dbReference>
<evidence type="ECO:0000256" key="3">
    <source>
        <dbReference type="ARBA" id="ARBA00022679"/>
    </source>
</evidence>
<feature type="signal peptide" evidence="5">
    <location>
        <begin position="1"/>
        <end position="21"/>
    </location>
</feature>
<keyword evidence="5" id="KW-0732">Signal</keyword>
<evidence type="ECO:0000256" key="4">
    <source>
        <dbReference type="SAM" id="Phobius"/>
    </source>
</evidence>
<keyword evidence="4" id="KW-0812">Transmembrane</keyword>
<evidence type="ECO:0000256" key="2">
    <source>
        <dbReference type="ARBA" id="ARBA00022676"/>
    </source>
</evidence>
<sequence length="1035" mass="116888">MSFILRCSFVIFAAFLSAAQCANILAVMTCPSPSHLIVEMSMVKVLAEHGHNVTVVTTLKPHVTHSNINLIYLPLSEQALREWNKSIADMSKMDNSGIVTSLFRMRSQLDYMFKIYLDAMRHPRVTDLYENPDNHFDLFIIGYFMNNFQMGIAHKLKVPVIIATSMFQWEIFDSITGSPTAYSYVPPLGTSMPKAQIMSFTKRLTARIKSFFIKIFCYQMEAVLAKFYYQLYGNDANMPAYEELNKNVSLVLFNSHSISEGPIRANVPGIIEVGGIQVKETADPLPKQLADFLHNATDGAILLSLGTNVQAAHIKPNTVEMMFNVLSKLKQRVIWKWEDLSNTPGQADNILYSKWLPQDDILAHPNIKLFITHAGRGGITEATYHGKPMFALPVFGDQPSNAAKMVKDGFGLSESLLTLEEQPFREGVQEILNNPIYTQRVKEFSVLFRDRPLTARQTVLYWTEYVLRHHGAAHLQSPLLRMNYISANNIDSVRNTHSFNMATQANSIILSVVIIAALLSVVQGANILAVMTTLSSSHLIVQMSMIKVLAERGHNVTAVTTLKPKVNHKNINLIYLPLSEQDEESWNTSIADVSSKEDNNNIIKFLFRMLSQMKFVFNRHRDVMKDPRVIDLYENPDNHFDLVIIGYFLNNFQMGIAHKLKVPVIIATAMFQWEIFDSITGNPTAYSYVPPIGSFITERISMSLFQRLIVRIKAVFIKLFALLIEMDMKKLYNELYGNDADMPAYEELNKNVSLVLFNSYTISEGPIRANVPGVIEVGGIQVKETPDPIPKNLADFLDNAQNGAILLSLGTNVHGANLKPEIVQMMFNVLSKLKQRVIWKWEDLSNTPGQADNILYFKWLPQDDILAHPNIKLFITHAGRGGITEATYHGKPMFALPVFADQPANAEKMVKDGFGLSESLLTLEEKPFREGLSEVLNNPIYTQRVKEFSVLFRDRPLSARQTVVYWTEYVMRHHGAAHLQSPLRHMSYISANNLDVNAILIISFIILILIGKFVLKLICRKVCSKATNTAKLKTK</sequence>
<dbReference type="CDD" id="cd03784">
    <property type="entry name" value="GT1_Gtf-like"/>
    <property type="match status" value="2"/>
</dbReference>
<reference evidence="6 7" key="1">
    <citation type="submission" date="2015-08" db="EMBL/GenBank/DDBJ databases">
        <title>Ancestral chromatin configuration constrains chromatin evolution on differentiating sex chromosomes in Drosophila.</title>
        <authorList>
            <person name="Zhou Q."/>
            <person name="Bachtrog D."/>
        </authorList>
    </citation>
    <scope>NUCLEOTIDE SEQUENCE [LARGE SCALE GENOMIC DNA]</scope>
    <source>
        <tissue evidence="6">Whole larvae</tissue>
    </source>
</reference>
<comment type="similarity">
    <text evidence="1">Belongs to the UDP-glycosyltransferase family.</text>
</comment>
<dbReference type="EMBL" id="CP012523">
    <property type="protein sequence ID" value="ALC38375.1"/>
    <property type="molecule type" value="Genomic_DNA"/>
</dbReference>
<evidence type="ECO:0000256" key="1">
    <source>
        <dbReference type="ARBA" id="ARBA00009995"/>
    </source>
</evidence>
<organism evidence="6 7">
    <name type="scientific">Drosophila busckii</name>
    <name type="common">Fruit fly</name>
    <dbReference type="NCBI Taxonomy" id="30019"/>
    <lineage>
        <taxon>Eukaryota</taxon>
        <taxon>Metazoa</taxon>
        <taxon>Ecdysozoa</taxon>
        <taxon>Arthropoda</taxon>
        <taxon>Hexapoda</taxon>
        <taxon>Insecta</taxon>
        <taxon>Pterygota</taxon>
        <taxon>Neoptera</taxon>
        <taxon>Endopterygota</taxon>
        <taxon>Diptera</taxon>
        <taxon>Brachycera</taxon>
        <taxon>Muscomorpha</taxon>
        <taxon>Ephydroidea</taxon>
        <taxon>Drosophilidae</taxon>
        <taxon>Drosophila</taxon>
    </lineage>
</organism>
<keyword evidence="2" id="KW-0328">Glycosyltransferase</keyword>
<feature type="chain" id="PRO_5005793453" evidence="5">
    <location>
        <begin position="22"/>
        <end position="1035"/>
    </location>
</feature>
<dbReference type="AlphaFoldDB" id="A0A0M4ENT0"/>
<evidence type="ECO:0000256" key="5">
    <source>
        <dbReference type="SAM" id="SignalP"/>
    </source>
</evidence>
<keyword evidence="4" id="KW-1133">Transmembrane helix</keyword>
<name>A0A0M4ENT0_DROBS</name>
<dbReference type="GO" id="GO:0008194">
    <property type="term" value="F:UDP-glycosyltransferase activity"/>
    <property type="evidence" value="ECO:0007669"/>
    <property type="project" value="InterPro"/>
</dbReference>
<keyword evidence="4" id="KW-0472">Membrane</keyword>
<feature type="transmembrane region" description="Helical" evidence="4">
    <location>
        <begin position="996"/>
        <end position="1015"/>
    </location>
</feature>
<accession>A0A0M4ENT0</accession>
<protein>
    <submittedName>
        <fullName evidence="6">Ugt37a1</fullName>
    </submittedName>
</protein>
<evidence type="ECO:0000313" key="7">
    <source>
        <dbReference type="Proteomes" id="UP000494163"/>
    </source>
</evidence>
<keyword evidence="3" id="KW-0808">Transferase</keyword>
<evidence type="ECO:0000313" key="6">
    <source>
        <dbReference type="EMBL" id="ALC38375.1"/>
    </source>
</evidence>
<dbReference type="InterPro" id="IPR002213">
    <property type="entry name" value="UDP_glucos_trans"/>
</dbReference>
<dbReference type="PANTHER" id="PTHR48043:SF159">
    <property type="entry name" value="EG:EG0003.4 PROTEIN-RELATED"/>
    <property type="match status" value="1"/>
</dbReference>
<dbReference type="OrthoDB" id="5835829at2759"/>